<keyword evidence="1" id="KW-0547">Nucleotide-binding</keyword>
<feature type="domain" description="Aminoglycoside phosphotransferase" evidence="3">
    <location>
        <begin position="22"/>
        <end position="246"/>
    </location>
</feature>
<dbReference type="Pfam" id="PF01636">
    <property type="entry name" value="APH"/>
    <property type="match status" value="1"/>
</dbReference>
<organism evidence="4 5">
    <name type="scientific">Sterolibacterium denitrificans</name>
    <dbReference type="NCBI Taxonomy" id="157592"/>
    <lineage>
        <taxon>Bacteria</taxon>
        <taxon>Pseudomonadati</taxon>
        <taxon>Pseudomonadota</taxon>
        <taxon>Betaproteobacteria</taxon>
        <taxon>Nitrosomonadales</taxon>
        <taxon>Sterolibacteriaceae</taxon>
        <taxon>Sterolibacterium</taxon>
    </lineage>
</organism>
<sequence length="337" mass="39093">MERQRQIIDWLQQLQPGRDFSLAPASADASFRRYFRVRYGDGRTLIVMDAPPGREDCRPWLHVQQLFAATGAHVPEVLAQDAERGFLLLSDLGGTTYLAVLQADPGRARTLYEDAATALIRIQAASRPGVLPEYDRALLLRELMLFPDWYVAKHLGIDMNAAQRNVMERAFERILAVNLDEPRVFVHRDYHSRNLMLLDGEDGNNPGIIDFQDAVYGPLSYDLVSLFKDAYIEWDEEQTLDWLVRYWEKARKTGLPVRADFGEFHRDYEWMGVQRHIKVLGIFARLCHRDGKEAYLKDMPLVMKYLRHAADRYRELGPFLKLLDELEGRQEEVGYTF</sequence>
<name>A0A7Z7HNT2_9PROT</name>
<dbReference type="GO" id="GO:0016301">
    <property type="term" value="F:kinase activity"/>
    <property type="evidence" value="ECO:0007669"/>
    <property type="project" value="UniProtKB-KW"/>
</dbReference>
<evidence type="ECO:0000313" key="4">
    <source>
        <dbReference type="EMBL" id="SMB21078.1"/>
    </source>
</evidence>
<protein>
    <submittedName>
        <fullName evidence="4">Phosphotransferase related to Ser/Thr protein kinase</fullName>
    </submittedName>
</protein>
<keyword evidence="4" id="KW-0808">Transferase</keyword>
<dbReference type="Gene3D" id="3.30.200.20">
    <property type="entry name" value="Phosphorylase Kinase, domain 1"/>
    <property type="match status" value="1"/>
</dbReference>
<evidence type="ECO:0000313" key="5">
    <source>
        <dbReference type="Proteomes" id="UP000242886"/>
    </source>
</evidence>
<dbReference type="Gene3D" id="3.90.1200.10">
    <property type="match status" value="1"/>
</dbReference>
<dbReference type="PANTHER" id="PTHR33540:SF1">
    <property type="entry name" value="N-ACETYLMURAMATE_N-ACETYLGLUCOSAMINE KINASE"/>
    <property type="match status" value="1"/>
</dbReference>
<dbReference type="AlphaFoldDB" id="A0A7Z7HNT2"/>
<keyword evidence="5" id="KW-1185">Reference proteome</keyword>
<dbReference type="EMBL" id="LT837803">
    <property type="protein sequence ID" value="SMB21078.1"/>
    <property type="molecule type" value="Genomic_DNA"/>
</dbReference>
<reference evidence="4" key="1">
    <citation type="submission" date="2017-03" db="EMBL/GenBank/DDBJ databases">
        <authorList>
            <consortium name="AG Boll"/>
        </authorList>
    </citation>
    <scope>NUCLEOTIDE SEQUENCE [LARGE SCALE GENOMIC DNA]</scope>
    <source>
        <strain evidence="4">Chol</strain>
    </source>
</reference>
<evidence type="ECO:0000256" key="1">
    <source>
        <dbReference type="ARBA" id="ARBA00022741"/>
    </source>
</evidence>
<dbReference type="RefSeq" id="WP_154715670.1">
    <property type="nucleotide sequence ID" value="NZ_LT837803.1"/>
</dbReference>
<proteinExistence type="predicted"/>
<dbReference type="GO" id="GO:0005524">
    <property type="term" value="F:ATP binding"/>
    <property type="evidence" value="ECO:0007669"/>
    <property type="project" value="UniProtKB-KW"/>
</dbReference>
<dbReference type="SUPFAM" id="SSF56112">
    <property type="entry name" value="Protein kinase-like (PK-like)"/>
    <property type="match status" value="1"/>
</dbReference>
<dbReference type="InterPro" id="IPR002575">
    <property type="entry name" value="Aminoglycoside_PTrfase"/>
</dbReference>
<evidence type="ECO:0000256" key="2">
    <source>
        <dbReference type="ARBA" id="ARBA00022840"/>
    </source>
</evidence>
<dbReference type="PANTHER" id="PTHR33540">
    <property type="entry name" value="TRNA THREONYLCARBAMOYLADENOSINE BIOSYNTHESIS PROTEIN TSAE"/>
    <property type="match status" value="1"/>
</dbReference>
<dbReference type="Proteomes" id="UP000242886">
    <property type="component" value="Chromosome SDENCHOL"/>
</dbReference>
<dbReference type="InterPro" id="IPR011009">
    <property type="entry name" value="Kinase-like_dom_sf"/>
</dbReference>
<keyword evidence="4" id="KW-0418">Kinase</keyword>
<keyword evidence="2" id="KW-0067">ATP-binding</keyword>
<accession>A0A7Z7HNT2</accession>
<gene>
    <name evidence="4" type="ORF">SDENCHOL_10092</name>
</gene>
<evidence type="ECO:0000259" key="3">
    <source>
        <dbReference type="Pfam" id="PF01636"/>
    </source>
</evidence>